<organism evidence="1 2">
    <name type="scientific">Effrenium voratum</name>
    <dbReference type="NCBI Taxonomy" id="2562239"/>
    <lineage>
        <taxon>Eukaryota</taxon>
        <taxon>Sar</taxon>
        <taxon>Alveolata</taxon>
        <taxon>Dinophyceae</taxon>
        <taxon>Suessiales</taxon>
        <taxon>Symbiodiniaceae</taxon>
        <taxon>Effrenium</taxon>
    </lineage>
</organism>
<accession>A0AA36MRY2</accession>
<proteinExistence type="predicted"/>
<sequence>MASAVDSTAFFAQRRKEYAIPQELIDRLEAQGVTTMGHLAFSLGRPGQDVDDADFVRWITRINNNVEPPQGPLASARRLHFEAEVVVTASLKASIEGASDSQPKKITYAEKSSRMQQVKRELQGAVVEGVLEPSDEVLEICVHQYETRTLQYVEAAKCTSRDMELTGKAATVGFEYADCEGEQGVP</sequence>
<dbReference type="EMBL" id="CAUJNA010000435">
    <property type="protein sequence ID" value="CAJ1376967.1"/>
    <property type="molecule type" value="Genomic_DNA"/>
</dbReference>
<keyword evidence="2" id="KW-1185">Reference proteome</keyword>
<evidence type="ECO:0000313" key="1">
    <source>
        <dbReference type="EMBL" id="CAJ1376967.1"/>
    </source>
</evidence>
<name>A0AA36MRY2_9DINO</name>
<dbReference type="Proteomes" id="UP001178507">
    <property type="component" value="Unassembled WGS sequence"/>
</dbReference>
<reference evidence="1" key="1">
    <citation type="submission" date="2023-08" db="EMBL/GenBank/DDBJ databases">
        <authorList>
            <person name="Chen Y."/>
            <person name="Shah S."/>
            <person name="Dougan E. K."/>
            <person name="Thang M."/>
            <person name="Chan C."/>
        </authorList>
    </citation>
    <scope>NUCLEOTIDE SEQUENCE</scope>
</reference>
<gene>
    <name evidence="1" type="ORF">EVOR1521_LOCUS5896</name>
</gene>
<dbReference type="AlphaFoldDB" id="A0AA36MRY2"/>
<protein>
    <submittedName>
        <fullName evidence="1">Uncharacterized protein</fullName>
    </submittedName>
</protein>
<evidence type="ECO:0000313" key="2">
    <source>
        <dbReference type="Proteomes" id="UP001178507"/>
    </source>
</evidence>
<comment type="caution">
    <text evidence="1">The sequence shown here is derived from an EMBL/GenBank/DDBJ whole genome shotgun (WGS) entry which is preliminary data.</text>
</comment>